<protein>
    <recommendedName>
        <fullName evidence="6">Tat pathway signal sequence</fullName>
    </recommendedName>
</protein>
<evidence type="ECO:0000256" key="2">
    <source>
        <dbReference type="SAM" id="MobiDB-lite"/>
    </source>
</evidence>
<feature type="compositionally biased region" description="Basic and acidic residues" evidence="2">
    <location>
        <begin position="12"/>
        <end position="23"/>
    </location>
</feature>
<dbReference type="PANTHER" id="PTHR33365">
    <property type="entry name" value="YALI0B05434P"/>
    <property type="match status" value="1"/>
</dbReference>
<name>A0A6A7AL72_9PLEO</name>
<accession>A0A6A7AL72</accession>
<keyword evidence="3" id="KW-0472">Membrane</keyword>
<dbReference type="InterPro" id="IPR021765">
    <property type="entry name" value="UstYa-like"/>
</dbReference>
<dbReference type="AlphaFoldDB" id="A0A6A7AL72"/>
<dbReference type="EMBL" id="MU006216">
    <property type="protein sequence ID" value="KAF2834031.1"/>
    <property type="molecule type" value="Genomic_DNA"/>
</dbReference>
<dbReference type="PANTHER" id="PTHR33365:SF7">
    <property type="entry name" value="TAT PATHWAY SIGNAL SEQUENCE"/>
    <property type="match status" value="1"/>
</dbReference>
<feature type="region of interest" description="Disordered" evidence="2">
    <location>
        <begin position="1"/>
        <end position="33"/>
    </location>
</feature>
<dbReference type="Proteomes" id="UP000799424">
    <property type="component" value="Unassembled WGS sequence"/>
</dbReference>
<comment type="similarity">
    <text evidence="1">Belongs to the ustYa family.</text>
</comment>
<evidence type="ECO:0000313" key="5">
    <source>
        <dbReference type="Proteomes" id="UP000799424"/>
    </source>
</evidence>
<evidence type="ECO:0000313" key="4">
    <source>
        <dbReference type="EMBL" id="KAF2834031.1"/>
    </source>
</evidence>
<dbReference type="Pfam" id="PF11807">
    <property type="entry name" value="UstYa"/>
    <property type="match status" value="1"/>
</dbReference>
<reference evidence="4" key="1">
    <citation type="journal article" date="2020" name="Stud. Mycol.">
        <title>101 Dothideomycetes genomes: a test case for predicting lifestyles and emergence of pathogens.</title>
        <authorList>
            <person name="Haridas S."/>
            <person name="Albert R."/>
            <person name="Binder M."/>
            <person name="Bloem J."/>
            <person name="Labutti K."/>
            <person name="Salamov A."/>
            <person name="Andreopoulos B."/>
            <person name="Baker S."/>
            <person name="Barry K."/>
            <person name="Bills G."/>
            <person name="Bluhm B."/>
            <person name="Cannon C."/>
            <person name="Castanera R."/>
            <person name="Culley D."/>
            <person name="Daum C."/>
            <person name="Ezra D."/>
            <person name="Gonzalez J."/>
            <person name="Henrissat B."/>
            <person name="Kuo A."/>
            <person name="Liang C."/>
            <person name="Lipzen A."/>
            <person name="Lutzoni F."/>
            <person name="Magnuson J."/>
            <person name="Mondo S."/>
            <person name="Nolan M."/>
            <person name="Ohm R."/>
            <person name="Pangilinan J."/>
            <person name="Park H.-J."/>
            <person name="Ramirez L."/>
            <person name="Alfaro M."/>
            <person name="Sun H."/>
            <person name="Tritt A."/>
            <person name="Yoshinaga Y."/>
            <person name="Zwiers L.-H."/>
            <person name="Turgeon B."/>
            <person name="Goodwin S."/>
            <person name="Spatafora J."/>
            <person name="Crous P."/>
            <person name="Grigoriev I."/>
        </authorList>
    </citation>
    <scope>NUCLEOTIDE SEQUENCE</scope>
    <source>
        <strain evidence="4">CBS 113818</strain>
    </source>
</reference>
<proteinExistence type="inferred from homology"/>
<feature type="transmembrane region" description="Helical" evidence="3">
    <location>
        <begin position="47"/>
        <end position="66"/>
    </location>
</feature>
<evidence type="ECO:0008006" key="6">
    <source>
        <dbReference type="Google" id="ProtNLM"/>
    </source>
</evidence>
<keyword evidence="3" id="KW-1133">Transmembrane helix</keyword>
<gene>
    <name evidence="4" type="ORF">CC86DRAFT_339785</name>
</gene>
<dbReference type="GO" id="GO:0043386">
    <property type="term" value="P:mycotoxin biosynthetic process"/>
    <property type="evidence" value="ECO:0007669"/>
    <property type="project" value="InterPro"/>
</dbReference>
<organism evidence="4 5">
    <name type="scientific">Ophiobolus disseminans</name>
    <dbReference type="NCBI Taxonomy" id="1469910"/>
    <lineage>
        <taxon>Eukaryota</taxon>
        <taxon>Fungi</taxon>
        <taxon>Dikarya</taxon>
        <taxon>Ascomycota</taxon>
        <taxon>Pezizomycotina</taxon>
        <taxon>Dothideomycetes</taxon>
        <taxon>Pleosporomycetidae</taxon>
        <taxon>Pleosporales</taxon>
        <taxon>Pleosporineae</taxon>
        <taxon>Phaeosphaeriaceae</taxon>
        <taxon>Ophiobolus</taxon>
    </lineage>
</organism>
<keyword evidence="3" id="KW-0812">Transmembrane</keyword>
<evidence type="ECO:0000256" key="3">
    <source>
        <dbReference type="SAM" id="Phobius"/>
    </source>
</evidence>
<keyword evidence="5" id="KW-1185">Reference proteome</keyword>
<dbReference type="OrthoDB" id="3687641at2759"/>
<evidence type="ECO:0000256" key="1">
    <source>
        <dbReference type="ARBA" id="ARBA00035112"/>
    </source>
</evidence>
<sequence>MPLFSKSKIPRRSSDEDQHKLLGNEESQDAEAASEEWYQKRNVLKVIMSHVAMLILYTTLFTLAWTRAEKKLHAQHTAESYSPGSHALQWRKQYVNSTVYEKSPYSGNPSPEVDAAWKELMYGFTLRVEKEDLDKIGKSSIPLNDGSGQYIAGLDTTHHLHCLWSIRHALAPHHYPKEVEAMSRSHPDDAYPTHIAHCLEILRMQLMCRGDAALFTYAWDMGKREPLTDFAVEHTCANWDKLKDWTEKHSFDVREDLLTHPVYGK</sequence>